<evidence type="ECO:0000313" key="1">
    <source>
        <dbReference type="EMBL" id="KPI39195.1"/>
    </source>
</evidence>
<proteinExistence type="predicted"/>
<organism evidence="1 2">
    <name type="scientific">Cyphellophora attinorum</name>
    <dbReference type="NCBI Taxonomy" id="1664694"/>
    <lineage>
        <taxon>Eukaryota</taxon>
        <taxon>Fungi</taxon>
        <taxon>Dikarya</taxon>
        <taxon>Ascomycota</taxon>
        <taxon>Pezizomycotina</taxon>
        <taxon>Eurotiomycetes</taxon>
        <taxon>Chaetothyriomycetidae</taxon>
        <taxon>Chaetothyriales</taxon>
        <taxon>Cyphellophoraceae</taxon>
        <taxon>Cyphellophora</taxon>
    </lineage>
</organism>
<evidence type="ECO:0000313" key="2">
    <source>
        <dbReference type="Proteomes" id="UP000038010"/>
    </source>
</evidence>
<dbReference type="AlphaFoldDB" id="A0A0N1H7T2"/>
<dbReference type="Proteomes" id="UP000038010">
    <property type="component" value="Unassembled WGS sequence"/>
</dbReference>
<dbReference type="OrthoDB" id="5599753at2759"/>
<sequence length="291" mass="32148">MASQLSRHSGFLVATAATTLLIAVPAIRTAILERKLARRITYHHTLLGDAARELLLRTSESEDDDAGGKQATRAAAAVPAPYPTPLSTLPQTLITSSQAHNIFYDISLLPIPTSTLPPLLTTYLQHNMQLFSRSPQGWILWATQRDGKARRSFEREWIESLGFEVGELVNGLYTVVERGTLVGGEGEEGEGGAKVVFGMSRGKVEGRLVISIRIADGEMVEALIKAGDGRHGRESTQEKGVMVFCTETWMWVRKDARETMPMEMAVPRFMHRVLSWRLLVSGTEHLQGLAR</sequence>
<gene>
    <name evidence="1" type="ORF">AB675_4594</name>
</gene>
<dbReference type="RefSeq" id="XP_017999158.1">
    <property type="nucleotide sequence ID" value="XM_018144743.1"/>
</dbReference>
<dbReference type="EMBL" id="LFJN01000016">
    <property type="protein sequence ID" value="KPI39195.1"/>
    <property type="molecule type" value="Genomic_DNA"/>
</dbReference>
<accession>A0A0N1H7T2</accession>
<name>A0A0N1H7T2_9EURO</name>
<comment type="caution">
    <text evidence="1">The sequence shown here is derived from an EMBL/GenBank/DDBJ whole genome shotgun (WGS) entry which is preliminary data.</text>
</comment>
<reference evidence="1 2" key="1">
    <citation type="submission" date="2015-06" db="EMBL/GenBank/DDBJ databases">
        <title>Draft genome of the ant-associated black yeast Phialophora attae CBS 131958.</title>
        <authorList>
            <person name="Moreno L.F."/>
            <person name="Stielow B.J."/>
            <person name="de Hoog S."/>
            <person name="Vicente V.A."/>
            <person name="Weiss V.A."/>
            <person name="de Vries M."/>
            <person name="Cruz L.M."/>
            <person name="Souza E.M."/>
        </authorList>
    </citation>
    <scope>NUCLEOTIDE SEQUENCE [LARGE SCALE GENOMIC DNA]</scope>
    <source>
        <strain evidence="1 2">CBS 131958</strain>
    </source>
</reference>
<dbReference type="GeneID" id="28736623"/>
<dbReference type="VEuPathDB" id="FungiDB:AB675_4594"/>
<keyword evidence="2" id="KW-1185">Reference proteome</keyword>
<protein>
    <submittedName>
        <fullName evidence="1">Uncharacterized protein</fullName>
    </submittedName>
</protein>